<evidence type="ECO:0000313" key="2">
    <source>
        <dbReference type="EMBL" id="MBD1271963.1"/>
    </source>
</evidence>
<dbReference type="RefSeq" id="WP_179425917.1">
    <property type="nucleotide sequence ID" value="NZ_BAAAMP010000002.1"/>
</dbReference>
<keyword evidence="1" id="KW-1133">Transmembrane helix</keyword>
<feature type="transmembrane region" description="Helical" evidence="1">
    <location>
        <begin position="500"/>
        <end position="520"/>
    </location>
</feature>
<feature type="transmembrane region" description="Helical" evidence="1">
    <location>
        <begin position="455"/>
        <end position="476"/>
    </location>
</feature>
<reference evidence="3 4" key="1">
    <citation type="submission" date="2020-07" db="EMBL/GenBank/DDBJ databases">
        <title>Sequencing the genomes of 1000 actinobacteria strains.</title>
        <authorList>
            <person name="Klenk H.-P."/>
        </authorList>
    </citation>
    <scope>NUCLEOTIDE SEQUENCE [LARGE SCALE GENOMIC DNA]</scope>
    <source>
        <strain evidence="3 4">DSM 19087</strain>
    </source>
</reference>
<accession>A0A8I0FYC9</accession>
<feature type="transmembrane region" description="Helical" evidence="1">
    <location>
        <begin position="342"/>
        <end position="366"/>
    </location>
</feature>
<protein>
    <submittedName>
        <fullName evidence="3">ABC-2 type transport system permease protein</fullName>
    </submittedName>
</protein>
<keyword evidence="1" id="KW-0472">Membrane</keyword>
<feature type="transmembrane region" description="Helical" evidence="1">
    <location>
        <begin position="122"/>
        <end position="148"/>
    </location>
</feature>
<proteinExistence type="predicted"/>
<dbReference type="EMBL" id="JACWMT010000004">
    <property type="protein sequence ID" value="MBD1271963.1"/>
    <property type="molecule type" value="Genomic_DNA"/>
</dbReference>
<evidence type="ECO:0000313" key="5">
    <source>
        <dbReference type="Proteomes" id="UP000659061"/>
    </source>
</evidence>
<evidence type="ECO:0000313" key="3">
    <source>
        <dbReference type="EMBL" id="NYI38847.1"/>
    </source>
</evidence>
<keyword evidence="1" id="KW-0812">Transmembrane</keyword>
<dbReference type="Proteomes" id="UP000659061">
    <property type="component" value="Unassembled WGS sequence"/>
</dbReference>
<feature type="transmembrane region" description="Helical" evidence="1">
    <location>
        <begin position="81"/>
        <end position="101"/>
    </location>
</feature>
<comment type="caution">
    <text evidence="2">The sequence shown here is derived from an EMBL/GenBank/DDBJ whole genome shotgun (WGS) entry which is preliminary data.</text>
</comment>
<dbReference type="EMBL" id="JACBZN010000001">
    <property type="protein sequence ID" value="NYI38847.1"/>
    <property type="molecule type" value="Genomic_DNA"/>
</dbReference>
<feature type="transmembrane region" description="Helical" evidence="1">
    <location>
        <begin position="387"/>
        <end position="413"/>
    </location>
</feature>
<feature type="transmembrane region" description="Helical" evidence="1">
    <location>
        <begin position="296"/>
        <end position="313"/>
    </location>
</feature>
<feature type="transmembrane region" description="Helical" evidence="1">
    <location>
        <begin position="194"/>
        <end position="217"/>
    </location>
</feature>
<feature type="transmembrane region" description="Helical" evidence="1">
    <location>
        <begin position="23"/>
        <end position="45"/>
    </location>
</feature>
<feature type="transmembrane region" description="Helical" evidence="1">
    <location>
        <begin position="237"/>
        <end position="259"/>
    </location>
</feature>
<name>A0A8I0FYC9_9ACTN</name>
<evidence type="ECO:0000256" key="1">
    <source>
        <dbReference type="SAM" id="Phobius"/>
    </source>
</evidence>
<dbReference type="Proteomes" id="UP000587211">
    <property type="component" value="Unassembled WGS sequence"/>
</dbReference>
<sequence length="526" mass="53758">MSQTLAGAPTLLRLAVRRDRWSIPAWLAVLTLVCGTSAAVTPGLYPTEADRVAAAAGLNASAGIVALYGPVLDPTSLGELAMTKMTVTYSVLVAVMTLFLVRRHTRSEEETGRAELLGGAGVGRLAPLVTALGLAAVVSALLGLLVAVTNALAGLPWTGSVAFGAAWAGTGLVGAAITAVCCQVSASARTCAGLAAAVLAVLFVARAAGDASGAEWLSWLSPFGWNTRLQAYGDTRWWVLGLYVALAVAAAAVAVALAARRDLGAGLLAPRPGPARGPGWLAGPLALGVRSHVAPLWGWTAAVALMGLLFGAISPNLDGILSDETERLLEGLGGTGALRDTMIASIASIAALIVCCFGITILTHAADDERDGRTEMVLSTRVTRARAYWSVVTLALGGVTWLLLVAGLALALGVRQGTDHSPARIVEAALGQAPAAWVTVAVGVLLFACRARWAVVGWGVLVAFGTLGQIGELLGLPDAALWLSPFTHVPHLPLEGADPVSTLALSGVAAALLGVGWWAYRGRDLA</sequence>
<dbReference type="AlphaFoldDB" id="A0A8I0FYC9"/>
<feature type="transmembrane region" description="Helical" evidence="1">
    <location>
        <begin position="425"/>
        <end position="448"/>
    </location>
</feature>
<organism evidence="2 5">
    <name type="scientific">Aeromicrobium tamlense</name>
    <dbReference type="NCBI Taxonomy" id="375541"/>
    <lineage>
        <taxon>Bacteria</taxon>
        <taxon>Bacillati</taxon>
        <taxon>Actinomycetota</taxon>
        <taxon>Actinomycetes</taxon>
        <taxon>Propionibacteriales</taxon>
        <taxon>Nocardioidaceae</taxon>
        <taxon>Aeromicrobium</taxon>
    </lineage>
</organism>
<feature type="transmembrane region" description="Helical" evidence="1">
    <location>
        <begin position="160"/>
        <end position="182"/>
    </location>
</feature>
<feature type="transmembrane region" description="Helical" evidence="1">
    <location>
        <begin position="52"/>
        <end position="69"/>
    </location>
</feature>
<reference evidence="2" key="2">
    <citation type="submission" date="2020-09" db="EMBL/GenBank/DDBJ databases">
        <title>Novel species in genus Aeromicrobium.</title>
        <authorList>
            <person name="Zhang G."/>
        </authorList>
    </citation>
    <scope>NUCLEOTIDE SEQUENCE</scope>
    <source>
        <strain evidence="2">SSW1-57</strain>
    </source>
</reference>
<keyword evidence="4" id="KW-1185">Reference proteome</keyword>
<gene>
    <name evidence="3" type="ORF">BJ975_002222</name>
    <name evidence="2" type="ORF">IDH50_17085</name>
</gene>
<evidence type="ECO:0000313" key="4">
    <source>
        <dbReference type="Proteomes" id="UP000587211"/>
    </source>
</evidence>